<dbReference type="InterPro" id="IPR011435">
    <property type="entry name" value="UmpAB"/>
</dbReference>
<feature type="transmembrane region" description="Helical" evidence="1">
    <location>
        <begin position="43"/>
        <end position="63"/>
    </location>
</feature>
<dbReference type="EMBL" id="VBSP01000018">
    <property type="protein sequence ID" value="TLQ41225.1"/>
    <property type="molecule type" value="Genomic_DNA"/>
</dbReference>
<proteinExistence type="predicted"/>
<organism evidence="2 3">
    <name type="scientific">Ruoffia tabacinasalis</name>
    <dbReference type="NCBI Taxonomy" id="87458"/>
    <lineage>
        <taxon>Bacteria</taxon>
        <taxon>Bacillati</taxon>
        <taxon>Bacillota</taxon>
        <taxon>Bacilli</taxon>
        <taxon>Lactobacillales</taxon>
        <taxon>Aerococcaceae</taxon>
        <taxon>Ruoffia</taxon>
    </lineage>
</organism>
<keyword evidence="1" id="KW-1133">Transmembrane helix</keyword>
<feature type="transmembrane region" description="Helical" evidence="1">
    <location>
        <begin position="83"/>
        <end position="104"/>
    </location>
</feature>
<dbReference type="RefSeq" id="WP_138404553.1">
    <property type="nucleotide sequence ID" value="NZ_VBSP01000018.1"/>
</dbReference>
<dbReference type="Proteomes" id="UP000306420">
    <property type="component" value="Unassembled WGS sequence"/>
</dbReference>
<gene>
    <name evidence="2" type="ORF">FEZ33_06280</name>
</gene>
<feature type="transmembrane region" description="Helical" evidence="1">
    <location>
        <begin position="152"/>
        <end position="170"/>
    </location>
</feature>
<feature type="transmembrane region" description="Helical" evidence="1">
    <location>
        <begin position="177"/>
        <end position="195"/>
    </location>
</feature>
<evidence type="ECO:0000313" key="3">
    <source>
        <dbReference type="Proteomes" id="UP000306420"/>
    </source>
</evidence>
<feature type="transmembrane region" description="Helical" evidence="1">
    <location>
        <begin position="215"/>
        <end position="236"/>
    </location>
</feature>
<comment type="caution">
    <text evidence="2">The sequence shown here is derived from an EMBL/GenBank/DDBJ whole genome shotgun (WGS) entry which is preliminary data.</text>
</comment>
<keyword evidence="1" id="KW-0472">Membrane</keyword>
<reference evidence="2 3" key="1">
    <citation type="submission" date="2019-05" db="EMBL/GenBank/DDBJ databases">
        <title>The metagenome of a microbial culture collection derived from dairy environment covers the genomic content of the human microbiome.</title>
        <authorList>
            <person name="Roder T."/>
            <person name="Wuthrich D."/>
            <person name="Sattari Z."/>
            <person name="Von Ah U."/>
            <person name="Bar C."/>
            <person name="Ronchi F."/>
            <person name="Macpherson A.J."/>
            <person name="Ganal-Vonarburg S.C."/>
            <person name="Bruggmann R."/>
            <person name="Vergeres G."/>
        </authorList>
    </citation>
    <scope>NUCLEOTIDE SEQUENCE [LARGE SCALE GENOMIC DNA]</scope>
    <source>
        <strain evidence="2 3">FAM 24227</strain>
    </source>
</reference>
<dbReference type="AlphaFoldDB" id="A0A5R9DX95"/>
<dbReference type="Pfam" id="PF07556">
    <property type="entry name" value="DUF1538"/>
    <property type="match status" value="1"/>
</dbReference>
<accession>A0A5R9DX95</accession>
<sequence length="243" mass="25885">MAMDFVLELWPSIVNSLIAIGPLVIVFLILVSTKQVKVSKRRLQSMLLGVGLILVGLSLFLTGVNQGFLSVASEMGYALAEQYNVWIILLVGGIVGMVSILAEPSVHVLNVQILDETAGMIPQSLVTFCLSIGVGLSVVLSLLRVTLPGLEIWHILLPLVVTVLILQYIASDLFVGIAFDSGGVAAGTMTATFILPFTQGVANFVPTADSVTDGFGVIAIVSLTPIVIVQLVGIFYDYQVKQK</sequence>
<feature type="transmembrane region" description="Helical" evidence="1">
    <location>
        <begin position="12"/>
        <end position="31"/>
    </location>
</feature>
<dbReference type="OrthoDB" id="9805989at2"/>
<name>A0A5R9DX95_9LACT</name>
<protein>
    <submittedName>
        <fullName evidence="2">DUF1538 domain-containing protein</fullName>
    </submittedName>
</protein>
<feature type="transmembrane region" description="Helical" evidence="1">
    <location>
        <begin position="125"/>
        <end position="146"/>
    </location>
</feature>
<evidence type="ECO:0000256" key="1">
    <source>
        <dbReference type="SAM" id="Phobius"/>
    </source>
</evidence>
<evidence type="ECO:0000313" key="2">
    <source>
        <dbReference type="EMBL" id="TLQ41225.1"/>
    </source>
</evidence>
<keyword evidence="1" id="KW-0812">Transmembrane</keyword>